<dbReference type="Proteomes" id="UP000526125">
    <property type="component" value="Unassembled WGS sequence"/>
</dbReference>
<feature type="domain" description="VanZ-like" evidence="2">
    <location>
        <begin position="58"/>
        <end position="172"/>
    </location>
</feature>
<dbReference type="InterPro" id="IPR053150">
    <property type="entry name" value="Teicoplanin_resist-assoc"/>
</dbReference>
<organism evidence="3 4">
    <name type="scientific">Paenibacillus xylanilyticus</name>
    <dbReference type="NCBI Taxonomy" id="248903"/>
    <lineage>
        <taxon>Bacteria</taxon>
        <taxon>Bacillati</taxon>
        <taxon>Bacillota</taxon>
        <taxon>Bacilli</taxon>
        <taxon>Bacillales</taxon>
        <taxon>Paenibacillaceae</taxon>
        <taxon>Paenibacillus</taxon>
    </lineage>
</organism>
<feature type="transmembrane region" description="Helical" evidence="1">
    <location>
        <begin position="125"/>
        <end position="144"/>
    </location>
</feature>
<gene>
    <name evidence="3" type="ORF">HP552_28075</name>
</gene>
<reference evidence="3 4" key="1">
    <citation type="submission" date="2020-05" db="EMBL/GenBank/DDBJ databases">
        <title>Genome Sequencing of Type Strains.</title>
        <authorList>
            <person name="Lemaire J.F."/>
            <person name="Inderbitzin P."/>
            <person name="Gregorio O.A."/>
            <person name="Collins S.B."/>
            <person name="Wespe N."/>
            <person name="Knight-Connoni V."/>
        </authorList>
    </citation>
    <scope>NUCLEOTIDE SEQUENCE [LARGE SCALE GENOMIC DNA]</scope>
    <source>
        <strain evidence="3 4">LMG 21957</strain>
    </source>
</reference>
<dbReference type="RefSeq" id="WP_175398654.1">
    <property type="nucleotide sequence ID" value="NZ_JABMCB010000202.1"/>
</dbReference>
<feature type="transmembrane region" description="Helical" evidence="1">
    <location>
        <begin position="186"/>
        <end position="208"/>
    </location>
</feature>
<proteinExistence type="predicted"/>
<comment type="caution">
    <text evidence="3">The sequence shown here is derived from an EMBL/GenBank/DDBJ whole genome shotgun (WGS) entry which is preliminary data.</text>
</comment>
<evidence type="ECO:0000259" key="2">
    <source>
        <dbReference type="Pfam" id="PF04892"/>
    </source>
</evidence>
<accession>A0A7Y6C1Y7</accession>
<keyword evidence="1" id="KW-1133">Transmembrane helix</keyword>
<keyword evidence="1" id="KW-0812">Transmembrane</keyword>
<keyword evidence="1" id="KW-0472">Membrane</keyword>
<dbReference type="PANTHER" id="PTHR36834">
    <property type="entry name" value="MEMBRANE PROTEIN-RELATED"/>
    <property type="match status" value="1"/>
</dbReference>
<dbReference type="InterPro" id="IPR006976">
    <property type="entry name" value="VanZ-like"/>
</dbReference>
<evidence type="ECO:0000313" key="4">
    <source>
        <dbReference type="Proteomes" id="UP000526125"/>
    </source>
</evidence>
<feature type="transmembrane region" description="Helical" evidence="1">
    <location>
        <begin position="44"/>
        <end position="68"/>
    </location>
</feature>
<evidence type="ECO:0000256" key="1">
    <source>
        <dbReference type="SAM" id="Phobius"/>
    </source>
</evidence>
<feature type="transmembrane region" description="Helical" evidence="1">
    <location>
        <begin position="12"/>
        <end position="32"/>
    </location>
</feature>
<protein>
    <submittedName>
        <fullName evidence="3">VanZ family protein</fullName>
    </submittedName>
</protein>
<dbReference type="PANTHER" id="PTHR36834:SF1">
    <property type="entry name" value="INTEGRAL MEMBRANE PROTEIN"/>
    <property type="match status" value="1"/>
</dbReference>
<feature type="transmembrane region" description="Helical" evidence="1">
    <location>
        <begin position="98"/>
        <end position="118"/>
    </location>
</feature>
<evidence type="ECO:0000313" key="3">
    <source>
        <dbReference type="EMBL" id="NUU79065.1"/>
    </source>
</evidence>
<feature type="transmembrane region" description="Helical" evidence="1">
    <location>
        <begin position="156"/>
        <end position="174"/>
    </location>
</feature>
<dbReference type="EMBL" id="JABMCB010000202">
    <property type="protein sequence ID" value="NUU79065.1"/>
    <property type="molecule type" value="Genomic_DNA"/>
</dbReference>
<sequence length="475" mass="53949">MDFSQVIHKLLPIAGVALAVGLIVLGMVYLAYKVYRKMGGKRIITIWQFIASFSILGWLIIVMMLTTFSRGAHFDGWVNLELFSGYVSAWNQWSLSEFQLIIFNMLMFAPLGFLLPLLGMKTRRFKFVLIISLLVTLGIEAFQMVTGRGIFELDDLLHNTLGSLAGYGLMRAILDILKQKKISFKAIFSAVCIPLAFALLFTGAFIIYSSKELGNLSVRPATSQKMNQVSVMLDTKLPDYGEPAALYRSHEIHNMEYGKQMASLMKDHFQLQQRGRISIDGFNRVWSLYDSTGKEYTFNYNVNSGNWWLARGQRSSSSMETEILTEKGEAYDKWLSQHGLLPKNAEFSTQNEDTVRWDLHMTNTDMIIGQQDFDNGMIIIVPAAESLIPQELFYSMNKNAYIRTVDVESPAKAYEEILKGNFSIYNDLKAGDELIVKGYELTYTYDSKGYYQPVYQFEGTVNGAEWSTLIPAMKN</sequence>
<dbReference type="AlphaFoldDB" id="A0A7Y6C1Y7"/>
<name>A0A7Y6C1Y7_9BACL</name>
<keyword evidence="4" id="KW-1185">Reference proteome</keyword>
<dbReference type="Pfam" id="PF04892">
    <property type="entry name" value="VanZ"/>
    <property type="match status" value="1"/>
</dbReference>